<keyword evidence="1" id="KW-0732">Signal</keyword>
<reference evidence="2 3" key="1">
    <citation type="submission" date="2024-01" db="EMBL/GenBank/DDBJ databases">
        <title>Complete genome of Cladobotryum mycophilum ATHUM6906.</title>
        <authorList>
            <person name="Christinaki A.C."/>
            <person name="Myridakis A.I."/>
            <person name="Kouvelis V.N."/>
        </authorList>
    </citation>
    <scope>NUCLEOTIDE SEQUENCE [LARGE SCALE GENOMIC DNA]</scope>
    <source>
        <strain evidence="2 3">ATHUM6906</strain>
    </source>
</reference>
<evidence type="ECO:0000256" key="1">
    <source>
        <dbReference type="SAM" id="SignalP"/>
    </source>
</evidence>
<proteinExistence type="predicted"/>
<sequence>MKLSSTISIVAAVPWLGCLAKEFVTSVHPCTDDCISPMPTCLDTDDGDSIDVECVDSLCEGLESCADCLTTNTGKHNKVGSVIVRHFAGECRKLDPDELLSLQRVGDTSLHEDFLAVLNLLFLFLRELIIEAKDLIESDDTTALASAAASSRPFADAFNQRYNGTGLATATAETPYSELLPFPDSELLILPTPPIL</sequence>
<name>A0ABR0S537_9HYPO</name>
<gene>
    <name evidence="2" type="ORF">PT974_11393</name>
</gene>
<evidence type="ECO:0000313" key="2">
    <source>
        <dbReference type="EMBL" id="KAK5987269.1"/>
    </source>
</evidence>
<protein>
    <recommendedName>
        <fullName evidence="4">Extracellular membrane protein CFEM domain-containing protein</fullName>
    </recommendedName>
</protein>
<dbReference type="Proteomes" id="UP001338125">
    <property type="component" value="Unassembled WGS sequence"/>
</dbReference>
<feature type="chain" id="PRO_5047521302" description="Extracellular membrane protein CFEM domain-containing protein" evidence="1">
    <location>
        <begin position="21"/>
        <end position="196"/>
    </location>
</feature>
<comment type="caution">
    <text evidence="2">The sequence shown here is derived from an EMBL/GenBank/DDBJ whole genome shotgun (WGS) entry which is preliminary data.</text>
</comment>
<dbReference type="EMBL" id="JAVFKD010000016">
    <property type="protein sequence ID" value="KAK5987269.1"/>
    <property type="molecule type" value="Genomic_DNA"/>
</dbReference>
<organism evidence="2 3">
    <name type="scientific">Cladobotryum mycophilum</name>
    <dbReference type="NCBI Taxonomy" id="491253"/>
    <lineage>
        <taxon>Eukaryota</taxon>
        <taxon>Fungi</taxon>
        <taxon>Dikarya</taxon>
        <taxon>Ascomycota</taxon>
        <taxon>Pezizomycotina</taxon>
        <taxon>Sordariomycetes</taxon>
        <taxon>Hypocreomycetidae</taxon>
        <taxon>Hypocreales</taxon>
        <taxon>Hypocreaceae</taxon>
        <taxon>Cladobotryum</taxon>
    </lineage>
</organism>
<accession>A0ABR0S537</accession>
<feature type="signal peptide" evidence="1">
    <location>
        <begin position="1"/>
        <end position="20"/>
    </location>
</feature>
<evidence type="ECO:0000313" key="3">
    <source>
        <dbReference type="Proteomes" id="UP001338125"/>
    </source>
</evidence>
<keyword evidence="3" id="KW-1185">Reference proteome</keyword>
<evidence type="ECO:0008006" key="4">
    <source>
        <dbReference type="Google" id="ProtNLM"/>
    </source>
</evidence>